<dbReference type="Gene3D" id="2.60.120.10">
    <property type="entry name" value="Jelly Rolls"/>
    <property type="match status" value="1"/>
</dbReference>
<dbReference type="EMBL" id="QENQ01000001">
    <property type="protein sequence ID" value="PVX31431.1"/>
    <property type="molecule type" value="Genomic_DNA"/>
</dbReference>
<dbReference type="Proteomes" id="UP000245890">
    <property type="component" value="Unassembled WGS sequence"/>
</dbReference>
<comment type="caution">
    <text evidence="5">The sequence shown here is derived from an EMBL/GenBank/DDBJ whole genome shotgun (WGS) entry which is preliminary data.</text>
</comment>
<gene>
    <name evidence="5" type="ORF">DD559_08750</name>
</gene>
<evidence type="ECO:0000256" key="1">
    <source>
        <dbReference type="ARBA" id="ARBA00023015"/>
    </source>
</evidence>
<dbReference type="SMART" id="SM00419">
    <property type="entry name" value="HTH_CRP"/>
    <property type="match status" value="1"/>
</dbReference>
<dbReference type="InterPro" id="IPR036388">
    <property type="entry name" value="WH-like_DNA-bd_sf"/>
</dbReference>
<proteinExistence type="predicted"/>
<sequence>MIECHLRKLRLRDEISAAEEAALRGTIVDTVTHPAGRTIVHFGEALNYSTLVLDGFVGRYKDLKNGQRQITHVHVPGDFADLHGFTLKRLDHALLALTPCTIARASHTRLHEITETQAHLTRVMWFSTNVDAAIHREWEVSLGRRSAIQRAAHLFCELHVRLGVVGHAEAERYRFPISQAELAECLGLTPVHVNRVLRELRERGLVEFRNGLVAFQDLPGLKRLAEFDPGYLYLDPHPL</sequence>
<protein>
    <submittedName>
        <fullName evidence="5">Crp/Fnr family transcriptional regulator</fullName>
    </submittedName>
</protein>
<accession>A0A2U0SJA0</accession>
<dbReference type="Gene3D" id="1.10.10.10">
    <property type="entry name" value="Winged helix-like DNA-binding domain superfamily/Winged helix DNA-binding domain"/>
    <property type="match status" value="1"/>
</dbReference>
<dbReference type="Pfam" id="PF13545">
    <property type="entry name" value="HTH_Crp_2"/>
    <property type="match status" value="1"/>
</dbReference>
<dbReference type="InterPro" id="IPR014710">
    <property type="entry name" value="RmlC-like_jellyroll"/>
</dbReference>
<dbReference type="Pfam" id="PF00027">
    <property type="entry name" value="cNMP_binding"/>
    <property type="match status" value="1"/>
</dbReference>
<dbReference type="PROSITE" id="PS51063">
    <property type="entry name" value="HTH_CRP_2"/>
    <property type="match status" value="1"/>
</dbReference>
<dbReference type="InterPro" id="IPR036390">
    <property type="entry name" value="WH_DNA-bd_sf"/>
</dbReference>
<evidence type="ECO:0000259" key="4">
    <source>
        <dbReference type="PROSITE" id="PS51063"/>
    </source>
</evidence>
<dbReference type="CDD" id="cd00038">
    <property type="entry name" value="CAP_ED"/>
    <property type="match status" value="1"/>
</dbReference>
<feature type="domain" description="HTH crp-type" evidence="4">
    <location>
        <begin position="145"/>
        <end position="219"/>
    </location>
</feature>
<dbReference type="SUPFAM" id="SSF51206">
    <property type="entry name" value="cAMP-binding domain-like"/>
    <property type="match status" value="1"/>
</dbReference>
<dbReference type="GO" id="GO:0003677">
    <property type="term" value="F:DNA binding"/>
    <property type="evidence" value="ECO:0007669"/>
    <property type="project" value="UniProtKB-KW"/>
</dbReference>
<dbReference type="InterPro" id="IPR018490">
    <property type="entry name" value="cNMP-bd_dom_sf"/>
</dbReference>
<keyword evidence="2" id="KW-0238">DNA-binding</keyword>
<keyword evidence="3" id="KW-0804">Transcription</keyword>
<name>A0A2U0SJA0_9SPHN</name>
<evidence type="ECO:0000256" key="2">
    <source>
        <dbReference type="ARBA" id="ARBA00023125"/>
    </source>
</evidence>
<dbReference type="AlphaFoldDB" id="A0A2U0SJA0"/>
<keyword evidence="1" id="KW-0805">Transcription regulation</keyword>
<keyword evidence="6" id="KW-1185">Reference proteome</keyword>
<dbReference type="GO" id="GO:0006355">
    <property type="term" value="P:regulation of DNA-templated transcription"/>
    <property type="evidence" value="ECO:0007669"/>
    <property type="project" value="InterPro"/>
</dbReference>
<evidence type="ECO:0000313" key="5">
    <source>
        <dbReference type="EMBL" id="PVX31431.1"/>
    </source>
</evidence>
<evidence type="ECO:0000313" key="6">
    <source>
        <dbReference type="Proteomes" id="UP000245890"/>
    </source>
</evidence>
<organism evidence="5 6">
    <name type="scientific">Sphingomonas pokkalii</name>
    <dbReference type="NCBI Taxonomy" id="2175090"/>
    <lineage>
        <taxon>Bacteria</taxon>
        <taxon>Pseudomonadati</taxon>
        <taxon>Pseudomonadota</taxon>
        <taxon>Alphaproteobacteria</taxon>
        <taxon>Sphingomonadales</taxon>
        <taxon>Sphingomonadaceae</taxon>
        <taxon>Sphingomonas</taxon>
    </lineage>
</organism>
<reference evidence="5 6" key="1">
    <citation type="submission" date="2018-05" db="EMBL/GenBank/DDBJ databases">
        <title>Description of Sphingomonas pokkalii sp nov, isolated from the rhizosphere of saline tolerant pokkali rice and its draft genome analysis.</title>
        <authorList>
            <person name="Menon R."/>
            <person name="Kumari S."/>
            <person name="Rameshkumar N."/>
        </authorList>
    </citation>
    <scope>NUCLEOTIDE SEQUENCE [LARGE SCALE GENOMIC DNA]</scope>
    <source>
        <strain evidence="5 6">L3B27</strain>
    </source>
</reference>
<evidence type="ECO:0000256" key="3">
    <source>
        <dbReference type="ARBA" id="ARBA00023163"/>
    </source>
</evidence>
<dbReference type="OrthoDB" id="6155297at2"/>
<dbReference type="SUPFAM" id="SSF46785">
    <property type="entry name" value="Winged helix' DNA-binding domain"/>
    <property type="match status" value="1"/>
</dbReference>
<dbReference type="InterPro" id="IPR000595">
    <property type="entry name" value="cNMP-bd_dom"/>
</dbReference>
<dbReference type="InterPro" id="IPR012318">
    <property type="entry name" value="HTH_CRP"/>
</dbReference>